<dbReference type="InterPro" id="IPR019757">
    <property type="entry name" value="Pept_S26A_signal_pept_1_Lys-AS"/>
</dbReference>
<evidence type="ECO:0000256" key="2">
    <source>
        <dbReference type="ARBA" id="ARBA00004401"/>
    </source>
</evidence>
<dbReference type="SUPFAM" id="SSF51306">
    <property type="entry name" value="LexA/Signal peptidase"/>
    <property type="match status" value="1"/>
</dbReference>
<dbReference type="GO" id="GO:0009003">
    <property type="term" value="F:signal peptidase activity"/>
    <property type="evidence" value="ECO:0007669"/>
    <property type="project" value="UniProtKB-EC"/>
</dbReference>
<dbReference type="OrthoDB" id="9802919at2"/>
<dbReference type="GO" id="GO:0006465">
    <property type="term" value="P:signal peptide processing"/>
    <property type="evidence" value="ECO:0007669"/>
    <property type="project" value="InterPro"/>
</dbReference>
<evidence type="ECO:0000256" key="7">
    <source>
        <dbReference type="RuleBase" id="RU362042"/>
    </source>
</evidence>
<organism evidence="9 10">
    <name type="scientific">Alicyclobacillus tolerans</name>
    <dbReference type="NCBI Taxonomy" id="90970"/>
    <lineage>
        <taxon>Bacteria</taxon>
        <taxon>Bacillati</taxon>
        <taxon>Bacillota</taxon>
        <taxon>Bacilli</taxon>
        <taxon>Bacillales</taxon>
        <taxon>Alicyclobacillaceae</taxon>
        <taxon>Alicyclobacillus</taxon>
    </lineage>
</organism>
<dbReference type="PRINTS" id="PR00727">
    <property type="entry name" value="LEADERPTASE"/>
</dbReference>
<dbReference type="CDD" id="cd06530">
    <property type="entry name" value="S26_SPase_I"/>
    <property type="match status" value="1"/>
</dbReference>
<evidence type="ECO:0000313" key="10">
    <source>
        <dbReference type="Proteomes" id="UP000184016"/>
    </source>
</evidence>
<protein>
    <recommendedName>
        <fullName evidence="4 7">Signal peptidase I</fullName>
        <ecNumber evidence="4 7">3.4.21.89</ecNumber>
    </recommendedName>
</protein>
<sequence length="172" mass="19621">MKKVWDWIWPILVGVLVAWGIMHWVVSFAVVPTSSMYPTIPNPCYILVNHLATETSPIHEGEVIVFKYPDDPSQIFVKRVIGLPGETVTIHGGHVYIDNHELAEPYLHGLLTEGTFGPYHVPAGHYFVMGDNRQNSYDSRYWTPYKYVPRSYILGEADAVIWPLSKMKPIPQ</sequence>
<comment type="subcellular location">
    <subcellularLocation>
        <location evidence="2">Cell membrane</location>
        <topology evidence="2">Single-pass type II membrane protein</topology>
    </subcellularLocation>
    <subcellularLocation>
        <location evidence="7">Membrane</location>
        <topology evidence="7">Single-pass type II membrane protein</topology>
    </subcellularLocation>
</comment>
<dbReference type="PANTHER" id="PTHR43390">
    <property type="entry name" value="SIGNAL PEPTIDASE I"/>
    <property type="match status" value="1"/>
</dbReference>
<dbReference type="AlphaFoldDB" id="A0A1M6U3T4"/>
<keyword evidence="7" id="KW-0472">Membrane</keyword>
<comment type="similarity">
    <text evidence="3 7">Belongs to the peptidase S26 family.</text>
</comment>
<reference evidence="10" key="1">
    <citation type="submission" date="2016-11" db="EMBL/GenBank/DDBJ databases">
        <authorList>
            <person name="Varghese N."/>
            <person name="Submissions S."/>
        </authorList>
    </citation>
    <scope>NUCLEOTIDE SEQUENCE [LARGE SCALE GENOMIC DNA]</scope>
    <source>
        <strain evidence="10">USBA-503</strain>
    </source>
</reference>
<dbReference type="InterPro" id="IPR019758">
    <property type="entry name" value="Pept_S26A_signal_pept_1_CS"/>
</dbReference>
<evidence type="ECO:0000256" key="1">
    <source>
        <dbReference type="ARBA" id="ARBA00000677"/>
    </source>
</evidence>
<dbReference type="Proteomes" id="UP000184016">
    <property type="component" value="Unassembled WGS sequence"/>
</dbReference>
<feature type="active site" evidence="6">
    <location>
        <position position="35"/>
    </location>
</feature>
<dbReference type="PANTHER" id="PTHR43390:SF1">
    <property type="entry name" value="CHLOROPLAST PROCESSING PEPTIDASE"/>
    <property type="match status" value="1"/>
</dbReference>
<dbReference type="InterPro" id="IPR036286">
    <property type="entry name" value="LexA/Signal_pep-like_sf"/>
</dbReference>
<evidence type="ECO:0000256" key="3">
    <source>
        <dbReference type="ARBA" id="ARBA00009370"/>
    </source>
</evidence>
<proteinExistence type="inferred from homology"/>
<keyword evidence="7" id="KW-1133">Transmembrane helix</keyword>
<evidence type="ECO:0000256" key="5">
    <source>
        <dbReference type="ARBA" id="ARBA00022801"/>
    </source>
</evidence>
<keyword evidence="5 7" id="KW-0378">Hydrolase</keyword>
<dbReference type="PROSITE" id="PS00760">
    <property type="entry name" value="SPASE_I_2"/>
    <property type="match status" value="1"/>
</dbReference>
<dbReference type="InterPro" id="IPR019533">
    <property type="entry name" value="Peptidase_S26"/>
</dbReference>
<feature type="domain" description="Peptidase S26" evidence="8">
    <location>
        <begin position="5"/>
        <end position="162"/>
    </location>
</feature>
<evidence type="ECO:0000313" key="9">
    <source>
        <dbReference type="EMBL" id="SHK63801.1"/>
    </source>
</evidence>
<gene>
    <name evidence="9" type="ORF">SAMN05443507_11849</name>
</gene>
<evidence type="ECO:0000259" key="8">
    <source>
        <dbReference type="Pfam" id="PF10502"/>
    </source>
</evidence>
<evidence type="ECO:0000256" key="6">
    <source>
        <dbReference type="PIRSR" id="PIRSR600223-1"/>
    </source>
</evidence>
<keyword evidence="7" id="KW-0812">Transmembrane</keyword>
<feature type="transmembrane region" description="Helical" evidence="7">
    <location>
        <begin position="7"/>
        <end position="31"/>
    </location>
</feature>
<comment type="catalytic activity">
    <reaction evidence="1 7">
        <text>Cleavage of hydrophobic, N-terminal signal or leader sequences from secreted and periplasmic proteins.</text>
        <dbReference type="EC" id="3.4.21.89"/>
    </reaction>
</comment>
<keyword evidence="10" id="KW-1185">Reference proteome</keyword>
<keyword evidence="7" id="KW-0645">Protease</keyword>
<dbReference type="EMBL" id="FRAF01000018">
    <property type="protein sequence ID" value="SHK63801.1"/>
    <property type="molecule type" value="Genomic_DNA"/>
</dbReference>
<dbReference type="STRING" id="1830138.SAMN05443507_11849"/>
<evidence type="ECO:0000256" key="4">
    <source>
        <dbReference type="ARBA" id="ARBA00013208"/>
    </source>
</evidence>
<dbReference type="RefSeq" id="WP_072874603.1">
    <property type="nucleotide sequence ID" value="NZ_FRAF01000018.1"/>
</dbReference>
<dbReference type="Pfam" id="PF10502">
    <property type="entry name" value="Peptidase_S26"/>
    <property type="match status" value="1"/>
</dbReference>
<dbReference type="PROSITE" id="PS00761">
    <property type="entry name" value="SPASE_I_3"/>
    <property type="match status" value="1"/>
</dbReference>
<dbReference type="GO" id="GO:0005886">
    <property type="term" value="C:plasma membrane"/>
    <property type="evidence" value="ECO:0007669"/>
    <property type="project" value="UniProtKB-SubCell"/>
</dbReference>
<dbReference type="GO" id="GO:0004252">
    <property type="term" value="F:serine-type endopeptidase activity"/>
    <property type="evidence" value="ECO:0007669"/>
    <property type="project" value="InterPro"/>
</dbReference>
<dbReference type="InterPro" id="IPR000223">
    <property type="entry name" value="Pept_S26A_signal_pept_1"/>
</dbReference>
<accession>A0A1M6U3T4</accession>
<dbReference type="Gene3D" id="2.10.109.10">
    <property type="entry name" value="Umud Fragment, subunit A"/>
    <property type="match status" value="1"/>
</dbReference>
<name>A0A1M6U3T4_9BACL</name>
<feature type="active site" evidence="6">
    <location>
        <position position="78"/>
    </location>
</feature>
<dbReference type="NCBIfam" id="TIGR02227">
    <property type="entry name" value="sigpep_I_bact"/>
    <property type="match status" value="1"/>
</dbReference>
<dbReference type="EC" id="3.4.21.89" evidence="4 7"/>